<evidence type="ECO:0000256" key="1">
    <source>
        <dbReference type="ARBA" id="ARBA00005187"/>
    </source>
</evidence>
<dbReference type="InterPro" id="IPR033738">
    <property type="entry name" value="AsnB_N"/>
</dbReference>
<dbReference type="Gene3D" id="3.40.50.620">
    <property type="entry name" value="HUPs"/>
    <property type="match status" value="1"/>
</dbReference>
<name>A0A6I6GXC8_9BACT</name>
<sequence>MCRIAGIIDFTQPENCHRITAMRDSMLHGGPDDAGIFHAPAVPLSFGVRRLSLLDLSLQGHQPMQTADGRYHIAFNGELYNFADIRRELQQAGHLFHSGTDTEVALKAYVQWGLDCFQRFNGMFALAVYDQTANTLTLARDHAGMKPLYYYVNAQQRQCYFGSEVRSFHQVRPGWPEDEHWRIRFLAYGHMPEPHTTLKDVYSLPKGHYMHIQLDSFQQLTQAWYQPYNGPALLHGAAANDALHQSVEAAVKDHMIADAPIGVFLSGGIDSSIITTMAARHHTQPIVTLSLDFEDAKYSEKEYQQIIARQCGTTHHAFTIGEAQFQEQLPDILMALDQPSNDGINAYFICKYARQIGLKAVLSGIGGDELFGGYPSFKRQRWVKPLQTLGPLLGLGNWSAKDWIKRFSYLRHTSDAAQYLFHRGYFNSSQISMLTGSSLQQVNDVLQLQAPATMLRHNNPAQVSSMEQHFYLQNQLLRDTDVMSMWHSVEVRIPFLDKRVLQVCEQTDNRTRFNTGQPKQWLIQTFANDLPEAIWNRKKMGFAFPFGKWMQPLSVRGAVHPELPHFEKQFENGHMQWSRYWAYLLSTGMPIQIGKPKRRMLFASLRTFSAMGGIEKFNRAYALALQHNALQHNWQVAHTSLYDAQPDARYFPAQAFMGFRQHKWKFVWFFLRQHRHFDTHILGHINLSICFALTSRFSKAQRIMLTHGIEVWKAPSRLQKLALYSCNAIWTVSNFSRRQLQHINGPKLPVVQLFHNTLDPFLKKPQHNSNLVPCRPRFRRVTCSPLPAWPIPKPTKATIK</sequence>
<evidence type="ECO:0000256" key="6">
    <source>
        <dbReference type="ARBA" id="ARBA00022962"/>
    </source>
</evidence>
<dbReference type="PANTHER" id="PTHR43284">
    <property type="entry name" value="ASPARAGINE SYNTHETASE (GLUTAMINE-HYDROLYZING)"/>
    <property type="match status" value="1"/>
</dbReference>
<evidence type="ECO:0000256" key="7">
    <source>
        <dbReference type="ARBA" id="ARBA00048741"/>
    </source>
</evidence>
<keyword evidence="6" id="KW-0315">Glutamine amidotransferase</keyword>
<protein>
    <recommendedName>
        <fullName evidence="3">asparagine synthase (glutamine-hydrolyzing)</fullName>
        <ecNumber evidence="3">6.3.5.4</ecNumber>
    </recommendedName>
</protein>
<evidence type="ECO:0000256" key="5">
    <source>
        <dbReference type="ARBA" id="ARBA00022840"/>
    </source>
</evidence>
<dbReference type="EMBL" id="CP046566">
    <property type="protein sequence ID" value="QGW29739.1"/>
    <property type="molecule type" value="Genomic_DNA"/>
</dbReference>
<dbReference type="Pfam" id="PF00733">
    <property type="entry name" value="Asn_synthase"/>
    <property type="match status" value="1"/>
</dbReference>
<reference evidence="9 10" key="1">
    <citation type="submission" date="2019-11" db="EMBL/GenBank/DDBJ databases">
        <authorList>
            <person name="Im W.T."/>
        </authorList>
    </citation>
    <scope>NUCLEOTIDE SEQUENCE [LARGE SCALE GENOMIC DNA]</scope>
    <source>
        <strain evidence="9 10">SB-02</strain>
    </source>
</reference>
<dbReference type="InterPro" id="IPR029055">
    <property type="entry name" value="Ntn_hydrolases_N"/>
</dbReference>
<dbReference type="GO" id="GO:0006529">
    <property type="term" value="P:asparagine biosynthetic process"/>
    <property type="evidence" value="ECO:0007669"/>
    <property type="project" value="InterPro"/>
</dbReference>
<comment type="catalytic activity">
    <reaction evidence="7">
        <text>L-aspartate + L-glutamine + ATP + H2O = L-asparagine + L-glutamate + AMP + diphosphate + H(+)</text>
        <dbReference type="Rhea" id="RHEA:12228"/>
        <dbReference type="ChEBI" id="CHEBI:15377"/>
        <dbReference type="ChEBI" id="CHEBI:15378"/>
        <dbReference type="ChEBI" id="CHEBI:29985"/>
        <dbReference type="ChEBI" id="CHEBI:29991"/>
        <dbReference type="ChEBI" id="CHEBI:30616"/>
        <dbReference type="ChEBI" id="CHEBI:33019"/>
        <dbReference type="ChEBI" id="CHEBI:58048"/>
        <dbReference type="ChEBI" id="CHEBI:58359"/>
        <dbReference type="ChEBI" id="CHEBI:456215"/>
        <dbReference type="EC" id="6.3.5.4"/>
    </reaction>
</comment>
<comment type="similarity">
    <text evidence="2">Belongs to the asparagine synthetase family.</text>
</comment>
<evidence type="ECO:0000313" key="10">
    <source>
        <dbReference type="Proteomes" id="UP000426027"/>
    </source>
</evidence>
<dbReference type="GO" id="GO:0005829">
    <property type="term" value="C:cytosol"/>
    <property type="evidence" value="ECO:0007669"/>
    <property type="project" value="TreeGrafter"/>
</dbReference>
<evidence type="ECO:0000256" key="4">
    <source>
        <dbReference type="ARBA" id="ARBA00022741"/>
    </source>
</evidence>
<dbReference type="RefSeq" id="WP_157480228.1">
    <property type="nucleotide sequence ID" value="NZ_CP046566.1"/>
</dbReference>
<evidence type="ECO:0000256" key="3">
    <source>
        <dbReference type="ARBA" id="ARBA00012737"/>
    </source>
</evidence>
<dbReference type="SUPFAM" id="SSF52402">
    <property type="entry name" value="Adenine nucleotide alpha hydrolases-like"/>
    <property type="match status" value="1"/>
</dbReference>
<dbReference type="Gene3D" id="3.60.20.10">
    <property type="entry name" value="Glutamine Phosphoribosylpyrophosphate, subunit 1, domain 1"/>
    <property type="match status" value="1"/>
</dbReference>
<dbReference type="Gene3D" id="3.40.50.2000">
    <property type="entry name" value="Glycogen Phosphorylase B"/>
    <property type="match status" value="1"/>
</dbReference>
<dbReference type="Proteomes" id="UP000426027">
    <property type="component" value="Chromosome"/>
</dbReference>
<keyword evidence="9" id="KW-0436">Ligase</keyword>
<evidence type="ECO:0000259" key="8">
    <source>
        <dbReference type="PROSITE" id="PS51278"/>
    </source>
</evidence>
<dbReference type="InterPro" id="IPR001962">
    <property type="entry name" value="Asn_synthase"/>
</dbReference>
<keyword evidence="10" id="KW-1185">Reference proteome</keyword>
<dbReference type="SUPFAM" id="SSF56235">
    <property type="entry name" value="N-terminal nucleophile aminohydrolases (Ntn hydrolases)"/>
    <property type="match status" value="1"/>
</dbReference>
<dbReference type="InterPro" id="IPR017932">
    <property type="entry name" value="GATase_2_dom"/>
</dbReference>
<comment type="pathway">
    <text evidence="1">Amino-acid biosynthesis; L-asparagine biosynthesis; L-asparagine from L-aspartate (L-Gln route): step 1/1.</text>
</comment>
<dbReference type="InterPro" id="IPR006426">
    <property type="entry name" value="Asn_synth_AEB"/>
</dbReference>
<keyword evidence="5" id="KW-0067">ATP-binding</keyword>
<dbReference type="Pfam" id="PF13537">
    <property type="entry name" value="GATase_7"/>
    <property type="match status" value="1"/>
</dbReference>
<dbReference type="EC" id="6.3.5.4" evidence="3"/>
<dbReference type="PROSITE" id="PS51278">
    <property type="entry name" value="GATASE_TYPE_2"/>
    <property type="match status" value="1"/>
</dbReference>
<dbReference type="KEGG" id="fls:GLV81_17875"/>
<dbReference type="InterPro" id="IPR014729">
    <property type="entry name" value="Rossmann-like_a/b/a_fold"/>
</dbReference>
<evidence type="ECO:0000256" key="2">
    <source>
        <dbReference type="ARBA" id="ARBA00005752"/>
    </source>
</evidence>
<gene>
    <name evidence="9" type="primary">asnB</name>
    <name evidence="9" type="ORF">GLV81_17875</name>
</gene>
<evidence type="ECO:0000313" key="9">
    <source>
        <dbReference type="EMBL" id="QGW29739.1"/>
    </source>
</evidence>
<dbReference type="NCBIfam" id="TIGR01536">
    <property type="entry name" value="asn_synth_AEB"/>
    <property type="match status" value="1"/>
</dbReference>
<dbReference type="GO" id="GO:0005524">
    <property type="term" value="F:ATP binding"/>
    <property type="evidence" value="ECO:0007669"/>
    <property type="project" value="UniProtKB-KW"/>
</dbReference>
<dbReference type="SUPFAM" id="SSF53756">
    <property type="entry name" value="UDP-Glycosyltransferase/glycogen phosphorylase"/>
    <property type="match status" value="1"/>
</dbReference>
<dbReference type="GO" id="GO:0004066">
    <property type="term" value="F:asparagine synthase (glutamine-hydrolyzing) activity"/>
    <property type="evidence" value="ECO:0007669"/>
    <property type="project" value="UniProtKB-EC"/>
</dbReference>
<proteinExistence type="inferred from homology"/>
<dbReference type="CDD" id="cd01991">
    <property type="entry name" value="Asn_synthase_B_C"/>
    <property type="match status" value="1"/>
</dbReference>
<dbReference type="AlphaFoldDB" id="A0A6I6GXC8"/>
<dbReference type="CDD" id="cd00712">
    <property type="entry name" value="AsnB"/>
    <property type="match status" value="1"/>
</dbReference>
<dbReference type="InterPro" id="IPR051786">
    <property type="entry name" value="ASN_synthetase/amidase"/>
</dbReference>
<organism evidence="9 10">
    <name type="scientific">Phnomibacter ginsenosidimutans</name>
    <dbReference type="NCBI Taxonomy" id="2676868"/>
    <lineage>
        <taxon>Bacteria</taxon>
        <taxon>Pseudomonadati</taxon>
        <taxon>Bacteroidota</taxon>
        <taxon>Chitinophagia</taxon>
        <taxon>Chitinophagales</taxon>
        <taxon>Chitinophagaceae</taxon>
        <taxon>Phnomibacter</taxon>
    </lineage>
</organism>
<keyword evidence="4" id="KW-0547">Nucleotide-binding</keyword>
<accession>A0A6I6GXC8</accession>
<dbReference type="PANTHER" id="PTHR43284:SF1">
    <property type="entry name" value="ASPARAGINE SYNTHETASE"/>
    <property type="match status" value="1"/>
</dbReference>
<feature type="domain" description="Glutamine amidotransferase type-2" evidence="8">
    <location>
        <begin position="2"/>
        <end position="215"/>
    </location>
</feature>